<feature type="transmembrane region" description="Helical" evidence="1">
    <location>
        <begin position="30"/>
        <end position="50"/>
    </location>
</feature>
<keyword evidence="1" id="KW-0812">Transmembrane</keyword>
<feature type="transmembrane region" description="Helical" evidence="1">
    <location>
        <begin position="87"/>
        <end position="103"/>
    </location>
</feature>
<evidence type="ECO:0000313" key="2">
    <source>
        <dbReference type="EMBL" id="GHI36196.1"/>
    </source>
</evidence>
<dbReference type="Proteomes" id="UP001050808">
    <property type="component" value="Unassembled WGS sequence"/>
</dbReference>
<evidence type="ECO:0000313" key="3">
    <source>
        <dbReference type="Proteomes" id="UP001050808"/>
    </source>
</evidence>
<comment type="caution">
    <text evidence="2">The sequence shown here is derived from an EMBL/GenBank/DDBJ whole genome shotgun (WGS) entry which is preliminary data.</text>
</comment>
<dbReference type="RefSeq" id="WP_189960144.1">
    <property type="nucleotide sequence ID" value="NZ_BMUA01000001.1"/>
</dbReference>
<reference evidence="2" key="1">
    <citation type="submission" date="2024-05" db="EMBL/GenBank/DDBJ databases">
        <title>Whole genome shotgun sequence of Streptomyces violascens NBRC 12920.</title>
        <authorList>
            <person name="Komaki H."/>
            <person name="Tamura T."/>
        </authorList>
    </citation>
    <scope>NUCLEOTIDE SEQUENCE</scope>
    <source>
        <strain evidence="2">NBRC 12920</strain>
    </source>
</reference>
<sequence length="218" mass="22933">MGGGNRSGGKRAGREQPAAAIRGLGPRGMAVAWALIIVVALVSTLGPALLDFGVGVVFGLIVLITLYAWVLRRIVFGSRAIPRWARVTYWVGGALMVVGGAHAPDAFLALAGEQGTATIAYASTETGSHGMKYKQCWVGLPDGNTERLPRTGPCPAPNGAHRTVVYAPGGVVAPVLAAKSDLMWWWAAGFQLAGVGLLATTAVLTVRDPVLERRPWRR</sequence>
<name>A0ABQ3QFX7_9ACTN</name>
<dbReference type="EMBL" id="BNDY01000002">
    <property type="protein sequence ID" value="GHI36196.1"/>
    <property type="molecule type" value="Genomic_DNA"/>
</dbReference>
<protein>
    <submittedName>
        <fullName evidence="2">Uncharacterized protein</fullName>
    </submittedName>
</protein>
<feature type="transmembrane region" description="Helical" evidence="1">
    <location>
        <begin position="183"/>
        <end position="206"/>
    </location>
</feature>
<keyword evidence="1" id="KW-1133">Transmembrane helix</keyword>
<proteinExistence type="predicted"/>
<evidence type="ECO:0000256" key="1">
    <source>
        <dbReference type="SAM" id="Phobius"/>
    </source>
</evidence>
<feature type="transmembrane region" description="Helical" evidence="1">
    <location>
        <begin position="56"/>
        <end position="75"/>
    </location>
</feature>
<gene>
    <name evidence="2" type="ORF">Sviol_06040</name>
</gene>
<keyword evidence="3" id="KW-1185">Reference proteome</keyword>
<organism evidence="2 3">
    <name type="scientific">Streptomyces violascens</name>
    <dbReference type="NCBI Taxonomy" id="67381"/>
    <lineage>
        <taxon>Bacteria</taxon>
        <taxon>Bacillati</taxon>
        <taxon>Actinomycetota</taxon>
        <taxon>Actinomycetes</taxon>
        <taxon>Kitasatosporales</taxon>
        <taxon>Streptomycetaceae</taxon>
        <taxon>Streptomyces</taxon>
    </lineage>
</organism>
<accession>A0ABQ3QFX7</accession>
<keyword evidence="1" id="KW-0472">Membrane</keyword>